<sequence length="86" mass="9619">MSEPPVCPIVVTQVLLSPDERSNLLSECSGLSGMADWLDGLERRPGLAELDDRLSNLEVNLNALRNCIGYSEDGYQRNVIKKNEHY</sequence>
<dbReference type="AlphaFoldDB" id="A0A381RDZ5"/>
<reference evidence="1" key="1">
    <citation type="submission" date="2018-05" db="EMBL/GenBank/DDBJ databases">
        <authorList>
            <person name="Lanie J.A."/>
            <person name="Ng W.-L."/>
            <person name="Kazmierczak K.M."/>
            <person name="Andrzejewski T.M."/>
            <person name="Davidsen T.M."/>
            <person name="Wayne K.J."/>
            <person name="Tettelin H."/>
            <person name="Glass J.I."/>
            <person name="Rusch D."/>
            <person name="Podicherti R."/>
            <person name="Tsui H.-C.T."/>
            <person name="Winkler M.E."/>
        </authorList>
    </citation>
    <scope>NUCLEOTIDE SEQUENCE</scope>
</reference>
<name>A0A381RDZ5_9ZZZZ</name>
<gene>
    <name evidence="1" type="ORF">METZ01_LOCUS42870</name>
</gene>
<organism evidence="1">
    <name type="scientific">marine metagenome</name>
    <dbReference type="NCBI Taxonomy" id="408172"/>
    <lineage>
        <taxon>unclassified sequences</taxon>
        <taxon>metagenomes</taxon>
        <taxon>ecological metagenomes</taxon>
    </lineage>
</organism>
<protein>
    <submittedName>
        <fullName evidence="1">Uncharacterized protein</fullName>
    </submittedName>
</protein>
<feature type="non-terminal residue" evidence="1">
    <location>
        <position position="86"/>
    </location>
</feature>
<evidence type="ECO:0000313" key="1">
    <source>
        <dbReference type="EMBL" id="SUZ90016.1"/>
    </source>
</evidence>
<accession>A0A381RDZ5</accession>
<dbReference type="EMBL" id="UINC01001858">
    <property type="protein sequence ID" value="SUZ90016.1"/>
    <property type="molecule type" value="Genomic_DNA"/>
</dbReference>
<proteinExistence type="predicted"/>